<evidence type="ECO:0000256" key="3">
    <source>
        <dbReference type="ARBA" id="ARBA00022692"/>
    </source>
</evidence>
<feature type="transmembrane region" description="Helical" evidence="6">
    <location>
        <begin position="277"/>
        <end position="297"/>
    </location>
</feature>
<gene>
    <name evidence="7" type="ORF">N1032_22500</name>
</gene>
<feature type="transmembrane region" description="Helical" evidence="6">
    <location>
        <begin position="73"/>
        <end position="89"/>
    </location>
</feature>
<feature type="transmembrane region" description="Helical" evidence="6">
    <location>
        <begin position="220"/>
        <end position="240"/>
    </location>
</feature>
<protein>
    <submittedName>
        <fullName evidence="7">Uncharacterized protein</fullName>
    </submittedName>
</protein>
<sequence length="304" mass="33104">MNLIYPTLAVVGGSALAIDFFGHKKGHEMSVKTASLWSVFWILCGILMGGLIYLEMGSAAASQYFAGYAMEKALSVDNLMVFSAIFSYYKIKKQEDMHTVLTYGIIGAIVFRAIFVTVGAGLFNSETILATVGSFEITLHLIISCLFALVIFWSAWKMLTANEAEDEEDDYDNMWFNKLARKWFPKAGALFFAAVTIELSDVMFSFDSVPAVIAVAKDTAVVYSAMLMAVLGLRALFFVLEALMKHLCHLEKAVVAVLVFIGIKLIAEPLGLDISPLFSVGVVIGLLALGVVSSLVFPAKSEEA</sequence>
<evidence type="ECO:0000256" key="2">
    <source>
        <dbReference type="ARBA" id="ARBA00007511"/>
    </source>
</evidence>
<comment type="subcellular location">
    <subcellularLocation>
        <location evidence="1">Membrane</location>
        <topology evidence="1">Multi-pass membrane protein</topology>
    </subcellularLocation>
</comment>
<comment type="similarity">
    <text evidence="2">Belongs to the TerC family.</text>
</comment>
<keyword evidence="5 6" id="KW-0472">Membrane</keyword>
<name>A0ABT2H9E5_9MICO</name>
<evidence type="ECO:0000313" key="7">
    <source>
        <dbReference type="EMBL" id="MCS5736508.1"/>
    </source>
</evidence>
<feature type="transmembrane region" description="Helical" evidence="6">
    <location>
        <begin position="128"/>
        <end position="153"/>
    </location>
</feature>
<reference evidence="7" key="1">
    <citation type="submission" date="2022-08" db="EMBL/GenBank/DDBJ databases">
        <authorList>
            <person name="Deng Y."/>
            <person name="Han X.-F."/>
            <person name="Zhang Y.-Q."/>
        </authorList>
    </citation>
    <scope>NUCLEOTIDE SEQUENCE</scope>
    <source>
        <strain evidence="7">CPCC 203386</strain>
    </source>
</reference>
<feature type="transmembrane region" description="Helical" evidence="6">
    <location>
        <begin position="34"/>
        <end position="53"/>
    </location>
</feature>
<dbReference type="EMBL" id="JANLCJ010000042">
    <property type="protein sequence ID" value="MCS5736508.1"/>
    <property type="molecule type" value="Genomic_DNA"/>
</dbReference>
<feature type="transmembrane region" description="Helical" evidence="6">
    <location>
        <begin position="6"/>
        <end position="22"/>
    </location>
</feature>
<keyword evidence="8" id="KW-1185">Reference proteome</keyword>
<feature type="transmembrane region" description="Helical" evidence="6">
    <location>
        <begin position="101"/>
        <end position="122"/>
    </location>
</feature>
<feature type="transmembrane region" description="Helical" evidence="6">
    <location>
        <begin position="183"/>
        <end position="200"/>
    </location>
</feature>
<dbReference type="PANTHER" id="PTHR30238:SF0">
    <property type="entry name" value="THYLAKOID MEMBRANE PROTEIN TERC, CHLOROPLASTIC"/>
    <property type="match status" value="1"/>
</dbReference>
<dbReference type="Pfam" id="PF03741">
    <property type="entry name" value="TerC"/>
    <property type="match status" value="1"/>
</dbReference>
<dbReference type="RefSeq" id="WP_259542526.1">
    <property type="nucleotide sequence ID" value="NZ_JANLCJ010000042.1"/>
</dbReference>
<proteinExistence type="inferred from homology"/>
<accession>A0ABT2H9E5</accession>
<evidence type="ECO:0000256" key="5">
    <source>
        <dbReference type="ARBA" id="ARBA00023136"/>
    </source>
</evidence>
<evidence type="ECO:0000256" key="1">
    <source>
        <dbReference type="ARBA" id="ARBA00004141"/>
    </source>
</evidence>
<evidence type="ECO:0000256" key="4">
    <source>
        <dbReference type="ARBA" id="ARBA00022989"/>
    </source>
</evidence>
<feature type="transmembrane region" description="Helical" evidence="6">
    <location>
        <begin position="252"/>
        <end position="271"/>
    </location>
</feature>
<evidence type="ECO:0000256" key="6">
    <source>
        <dbReference type="SAM" id="Phobius"/>
    </source>
</evidence>
<dbReference type="InterPro" id="IPR005496">
    <property type="entry name" value="Integral_membrane_TerC"/>
</dbReference>
<keyword evidence="3 6" id="KW-0812">Transmembrane</keyword>
<dbReference type="PANTHER" id="PTHR30238">
    <property type="entry name" value="MEMBRANE BOUND PREDICTED REDOX MODULATOR"/>
    <property type="match status" value="1"/>
</dbReference>
<dbReference type="Proteomes" id="UP001165586">
    <property type="component" value="Unassembled WGS sequence"/>
</dbReference>
<organism evidence="7 8">
    <name type="scientific">Herbiconiux daphne</name>
    <dbReference type="NCBI Taxonomy" id="2970914"/>
    <lineage>
        <taxon>Bacteria</taxon>
        <taxon>Bacillati</taxon>
        <taxon>Actinomycetota</taxon>
        <taxon>Actinomycetes</taxon>
        <taxon>Micrococcales</taxon>
        <taxon>Microbacteriaceae</taxon>
        <taxon>Herbiconiux</taxon>
    </lineage>
</organism>
<comment type="caution">
    <text evidence="7">The sequence shown here is derived from an EMBL/GenBank/DDBJ whole genome shotgun (WGS) entry which is preliminary data.</text>
</comment>
<evidence type="ECO:0000313" key="8">
    <source>
        <dbReference type="Proteomes" id="UP001165586"/>
    </source>
</evidence>
<keyword evidence="4 6" id="KW-1133">Transmembrane helix</keyword>